<feature type="domain" description="EDRF1 TPR repeats region" evidence="2">
    <location>
        <begin position="785"/>
        <end position="1159"/>
    </location>
</feature>
<protein>
    <recommendedName>
        <fullName evidence="6">Erythroid differentiation-related factor 1</fullName>
    </recommendedName>
</protein>
<dbReference type="EnsemblMetazoa" id="CLYHEMT018419.1">
    <property type="protein sequence ID" value="CLYHEMP018419.1"/>
    <property type="gene ID" value="CLYHEMG018419"/>
</dbReference>
<dbReference type="OrthoDB" id="419432at2759"/>
<dbReference type="PANTHER" id="PTHR15000">
    <property type="entry name" value="ERYTHROID DIFFERENTIATION-RELATED FACTOR 1"/>
    <property type="match status" value="1"/>
</dbReference>
<sequence length="1166" mass="132742">MSSKDQEENKIKDEATNISSKTVVKYVEPKLNISNNYVQLAEKTNLNLPPSNWLKEFLPGSFTPQLQRSNPINHASLFMAGKYPEMFTEVDVVSSSKHIKKLLKTPFNSNTSYSMSVHRIGNSLFLNDLDIPALLKSNQFKDEKLGWLLDLYCSVNNFSNDREIYLKKKNKELSQQQMIESKFMYYSIENEPSDEKPSESTKGFRRSNSICGPELDDQAPPKASVDASASPLSPRKYKRSDSLCGPSDTPNQSNQPSLSTTHLASTAQENNIPAPFSNDFPAGSFFMRDVVWTFEDITMLVGSDLPIFGEGRYPAVSLRLRDASKPINVLTGMDYWLDNLMCNVPELMMCYHLNGIVQKYEKIKTAELPFLEGSQFSPKIIKDVAQNILSFLKSNCTKEGHTYWLFKSSKEDVVKLYDLTSIAQENESPDPFGSSVGFLLYQIAFNMYTTLERTDHNILKMVALLENCIKIFQKERCNELLAMANFLLSDLYAQSLTTSTSTIDTSNSTEHDCSSTDSSYATDDESVDSNDSLPLQSSIDVKTLFEDISMKRSYEKYEYMNKNLDEEEKCKNSIQAVTKVLLLLFDLKDTSDPVNPRQVIPFTGRQINESLLSLPEMDSSNRAVVKPFNKDLMKARLLSIIAKCYLTLVRISLSKEKFGRTLRFLNITFKSLLNLKEKYLNAQALMYYGDVITMLASSRNLNVDLEKEEYLNFTKEDKNLLEFLDSTNTKENEFFCNIDISNLAETFDSGFEELLLLATDVYQESYNNFEEKAVDSQNAQAMIDITRRHANICNELGVLYMNRAATNATRYGVPSDSEIKLWKISYSHFEKGIKAFDLINDRANVALLYSNTGKLMRLCAQVYGNSTKSSVDGERGQFTQQEETYFNKAFEFYNKGLTSLSSGEVSPQIKNSLLMELAGAHLSIATLMQDNAPLQSMAEEKVVKQISSSLMKSLHYMESIPSSDTKDENHIQKQIGTIHQKLGSLYHHVLRNQISDSGKKNYRSLAELHYFRAYNHCNPKLNPVNFIQIIMEHLALYDYLLAQNQSPRSLKSKHRLLFEDEIPIRDALSELCSRVEREKLGAGEKEEVTRLLSWLFGQLSRTLKETIKYMNGKMGKSFNYLDIGNMKKMFEAVIRGNLPNDLKNRTNGMKNLLVLLNQLYKKDVKS</sequence>
<feature type="region of interest" description="Disordered" evidence="1">
    <location>
        <begin position="190"/>
        <end position="263"/>
    </location>
</feature>
<keyword evidence="5" id="KW-1185">Reference proteome</keyword>
<dbReference type="PANTHER" id="PTHR15000:SF1">
    <property type="entry name" value="ERYTHROID DIFFERENTIATION-RELATED FACTOR 1"/>
    <property type="match status" value="1"/>
</dbReference>
<evidence type="ECO:0000259" key="3">
    <source>
        <dbReference type="Pfam" id="PF23788"/>
    </source>
</evidence>
<dbReference type="Pfam" id="PF23788">
    <property type="entry name" value="EDRF1_N"/>
    <property type="match status" value="1"/>
</dbReference>
<evidence type="ECO:0000256" key="1">
    <source>
        <dbReference type="SAM" id="MobiDB-lite"/>
    </source>
</evidence>
<accession>A0A7M5X7E3</accession>
<dbReference type="AlphaFoldDB" id="A0A7M5X7E3"/>
<dbReference type="Proteomes" id="UP000594262">
    <property type="component" value="Unplaced"/>
</dbReference>
<dbReference type="InterPro" id="IPR056582">
    <property type="entry name" value="EDRF1_N"/>
</dbReference>
<reference evidence="4" key="1">
    <citation type="submission" date="2021-01" db="UniProtKB">
        <authorList>
            <consortium name="EnsemblMetazoa"/>
        </authorList>
    </citation>
    <scope>IDENTIFICATION</scope>
</reference>
<name>A0A7M5X7E3_9CNID</name>
<dbReference type="InterPro" id="IPR056583">
    <property type="entry name" value="EDRF1_TPR"/>
</dbReference>
<proteinExistence type="predicted"/>
<evidence type="ECO:0008006" key="6">
    <source>
        <dbReference type="Google" id="ProtNLM"/>
    </source>
</evidence>
<evidence type="ECO:0000313" key="4">
    <source>
        <dbReference type="EnsemblMetazoa" id="CLYHEMP018419.1"/>
    </source>
</evidence>
<dbReference type="Pfam" id="PF23723">
    <property type="entry name" value="TPR_EDRF1"/>
    <property type="match status" value="1"/>
</dbReference>
<feature type="region of interest" description="Disordered" evidence="1">
    <location>
        <begin position="501"/>
        <end position="532"/>
    </location>
</feature>
<dbReference type="RefSeq" id="XP_066924504.1">
    <property type="nucleotide sequence ID" value="XM_067068403.1"/>
</dbReference>
<feature type="domain" description="EDRF1 N-terminal" evidence="3">
    <location>
        <begin position="18"/>
        <end position="531"/>
    </location>
</feature>
<evidence type="ECO:0000313" key="5">
    <source>
        <dbReference type="Proteomes" id="UP000594262"/>
    </source>
</evidence>
<evidence type="ECO:0000259" key="2">
    <source>
        <dbReference type="Pfam" id="PF23723"/>
    </source>
</evidence>
<organism evidence="4 5">
    <name type="scientific">Clytia hemisphaerica</name>
    <dbReference type="NCBI Taxonomy" id="252671"/>
    <lineage>
        <taxon>Eukaryota</taxon>
        <taxon>Metazoa</taxon>
        <taxon>Cnidaria</taxon>
        <taxon>Hydrozoa</taxon>
        <taxon>Hydroidolina</taxon>
        <taxon>Leptothecata</taxon>
        <taxon>Obeliida</taxon>
        <taxon>Clytiidae</taxon>
        <taxon>Clytia</taxon>
    </lineage>
</organism>
<dbReference type="GeneID" id="136811775"/>
<dbReference type="GO" id="GO:0045893">
    <property type="term" value="P:positive regulation of DNA-templated transcription"/>
    <property type="evidence" value="ECO:0007669"/>
    <property type="project" value="TreeGrafter"/>
</dbReference>
<feature type="compositionally biased region" description="Polar residues" evidence="1">
    <location>
        <begin position="248"/>
        <end position="263"/>
    </location>
</feature>